<evidence type="ECO:0000313" key="3">
    <source>
        <dbReference type="Proteomes" id="UP000270094"/>
    </source>
</evidence>
<gene>
    <name evidence="2" type="ORF">SVUK_LOCUS16060</name>
</gene>
<dbReference type="EMBL" id="UYYB01111264">
    <property type="protein sequence ID" value="VDM81062.1"/>
    <property type="molecule type" value="Genomic_DNA"/>
</dbReference>
<evidence type="ECO:0000313" key="2">
    <source>
        <dbReference type="EMBL" id="VDM81062.1"/>
    </source>
</evidence>
<dbReference type="AlphaFoldDB" id="A0A3P7LPK5"/>
<dbReference type="OrthoDB" id="5873478at2759"/>
<proteinExistence type="predicted"/>
<sequence>MRVWCALVLLISAVNAQFGFFGGETHQPSSQIAALGDQFGNQGTVPVYHDNDSYNNHYNNDNDYDYNNHCSNNYYYSTLNYYDYSSSFYNNYGRAHYGYYYGGVHDNHWKKDKKTE</sequence>
<evidence type="ECO:0000256" key="1">
    <source>
        <dbReference type="SAM" id="SignalP"/>
    </source>
</evidence>
<accession>A0A3P7LPK5</accession>
<feature type="chain" id="PRO_5017980318" evidence="1">
    <location>
        <begin position="17"/>
        <end position="116"/>
    </location>
</feature>
<organism evidence="2 3">
    <name type="scientific">Strongylus vulgaris</name>
    <name type="common">Blood worm</name>
    <dbReference type="NCBI Taxonomy" id="40348"/>
    <lineage>
        <taxon>Eukaryota</taxon>
        <taxon>Metazoa</taxon>
        <taxon>Ecdysozoa</taxon>
        <taxon>Nematoda</taxon>
        <taxon>Chromadorea</taxon>
        <taxon>Rhabditida</taxon>
        <taxon>Rhabditina</taxon>
        <taxon>Rhabditomorpha</taxon>
        <taxon>Strongyloidea</taxon>
        <taxon>Strongylidae</taxon>
        <taxon>Strongylus</taxon>
    </lineage>
</organism>
<keyword evidence="3" id="KW-1185">Reference proteome</keyword>
<name>A0A3P7LPK5_STRVU</name>
<keyword evidence="1" id="KW-0732">Signal</keyword>
<reference evidence="2 3" key="1">
    <citation type="submission" date="2018-11" db="EMBL/GenBank/DDBJ databases">
        <authorList>
            <consortium name="Pathogen Informatics"/>
        </authorList>
    </citation>
    <scope>NUCLEOTIDE SEQUENCE [LARGE SCALE GENOMIC DNA]</scope>
</reference>
<protein>
    <submittedName>
        <fullName evidence="2">Uncharacterized protein</fullName>
    </submittedName>
</protein>
<feature type="signal peptide" evidence="1">
    <location>
        <begin position="1"/>
        <end position="16"/>
    </location>
</feature>
<dbReference type="Proteomes" id="UP000270094">
    <property type="component" value="Unassembled WGS sequence"/>
</dbReference>